<evidence type="ECO:0000313" key="4">
    <source>
        <dbReference type="Proteomes" id="UP000284407"/>
    </source>
</evidence>
<evidence type="ECO:0000256" key="1">
    <source>
        <dbReference type="SAM" id="Coils"/>
    </source>
</evidence>
<dbReference type="Gene3D" id="3.30.910.20">
    <property type="entry name" value="Skp domain"/>
    <property type="match status" value="1"/>
</dbReference>
<feature type="coiled-coil region" evidence="1">
    <location>
        <begin position="51"/>
        <end position="85"/>
    </location>
</feature>
<dbReference type="STRING" id="1443111.Z949_1450"/>
<dbReference type="RefSeq" id="WP_025062006.1">
    <property type="nucleotide sequence ID" value="NZ_RAQK01000002.1"/>
</dbReference>
<evidence type="ECO:0000313" key="3">
    <source>
        <dbReference type="EMBL" id="RKE93957.1"/>
    </source>
</evidence>
<sequence length="191" mass="20757">MGRVLASLILSLVLLNAAPASAQVQAGPTRGILTFDSDRLFLDSDFGIRVAREIEAAGNELVAENRRLEAELAKAEQDLTDRRATMSPEAFRPLADAFDVRVQSSRQEQAAKSRALNALLSQEREVFLRTATPILQELMAETGATVMLERRTVFLSTNDSDITEAAITRLNERLGDGAEAAAPPAKDPVRP</sequence>
<dbReference type="OrthoDB" id="7868372at2"/>
<keyword evidence="2" id="KW-0732">Signal</keyword>
<dbReference type="Pfam" id="PF03938">
    <property type="entry name" value="OmpH"/>
    <property type="match status" value="1"/>
</dbReference>
<keyword evidence="1" id="KW-0175">Coiled coil</keyword>
<dbReference type="SMART" id="SM00935">
    <property type="entry name" value="OmpH"/>
    <property type="match status" value="1"/>
</dbReference>
<dbReference type="InterPro" id="IPR005632">
    <property type="entry name" value="Chaperone_Skp"/>
</dbReference>
<dbReference type="AlphaFoldDB" id="A0A420DIC1"/>
<proteinExistence type="predicted"/>
<evidence type="ECO:0000256" key="2">
    <source>
        <dbReference type="SAM" id="SignalP"/>
    </source>
</evidence>
<dbReference type="SUPFAM" id="SSF111384">
    <property type="entry name" value="OmpH-like"/>
    <property type="match status" value="1"/>
</dbReference>
<keyword evidence="4" id="KW-1185">Reference proteome</keyword>
<gene>
    <name evidence="3" type="ORF">C8N30_3060</name>
</gene>
<dbReference type="InterPro" id="IPR024930">
    <property type="entry name" value="Skp_dom_sf"/>
</dbReference>
<organism evidence="3 4">
    <name type="scientific">Sulfitobacter guttiformis</name>
    <dbReference type="NCBI Taxonomy" id="74349"/>
    <lineage>
        <taxon>Bacteria</taxon>
        <taxon>Pseudomonadati</taxon>
        <taxon>Pseudomonadota</taxon>
        <taxon>Alphaproteobacteria</taxon>
        <taxon>Rhodobacterales</taxon>
        <taxon>Roseobacteraceae</taxon>
        <taxon>Sulfitobacter</taxon>
    </lineage>
</organism>
<dbReference type="EMBL" id="RAQK01000002">
    <property type="protein sequence ID" value="RKE93957.1"/>
    <property type="molecule type" value="Genomic_DNA"/>
</dbReference>
<reference evidence="3 4" key="1">
    <citation type="submission" date="2018-09" db="EMBL/GenBank/DDBJ databases">
        <title>Genomic Encyclopedia of Archaeal and Bacterial Type Strains, Phase II (KMG-II): from individual species to whole genera.</title>
        <authorList>
            <person name="Goeker M."/>
        </authorList>
    </citation>
    <scope>NUCLEOTIDE SEQUENCE [LARGE SCALE GENOMIC DNA]</scope>
    <source>
        <strain evidence="3 4">DSM 11458</strain>
    </source>
</reference>
<dbReference type="GO" id="GO:0051082">
    <property type="term" value="F:unfolded protein binding"/>
    <property type="evidence" value="ECO:0007669"/>
    <property type="project" value="InterPro"/>
</dbReference>
<protein>
    <submittedName>
        <fullName evidence="3">Periplasmic chaperone for outer membrane proteins Skp</fullName>
    </submittedName>
</protein>
<feature type="signal peptide" evidence="2">
    <location>
        <begin position="1"/>
        <end position="22"/>
    </location>
</feature>
<feature type="chain" id="PRO_5019143914" evidence="2">
    <location>
        <begin position="23"/>
        <end position="191"/>
    </location>
</feature>
<accession>A0A420DIC1</accession>
<dbReference type="Proteomes" id="UP000284407">
    <property type="component" value="Unassembled WGS sequence"/>
</dbReference>
<comment type="caution">
    <text evidence="3">The sequence shown here is derived from an EMBL/GenBank/DDBJ whole genome shotgun (WGS) entry which is preliminary data.</text>
</comment>
<name>A0A420DIC1_9RHOB</name>